<dbReference type="AlphaFoldDB" id="A0A3B9QVE5"/>
<dbReference type="RefSeq" id="WP_417289330.1">
    <property type="nucleotide sequence ID" value="NZ_JBLWZQ010000023.1"/>
</dbReference>
<dbReference type="Gene3D" id="3.40.50.1820">
    <property type="entry name" value="alpha/beta hydrolase"/>
    <property type="match status" value="1"/>
</dbReference>
<dbReference type="PANTHER" id="PTHR48098:SF1">
    <property type="entry name" value="DIACYLGLYCEROL ACYLTRANSFERASE_MYCOLYLTRANSFERASE AG85A"/>
    <property type="match status" value="1"/>
</dbReference>
<dbReference type="InterPro" id="IPR050583">
    <property type="entry name" value="Mycobacterial_A85_antigen"/>
</dbReference>
<protein>
    <submittedName>
        <fullName evidence="2">Trehalose corynomycolyl transferase</fullName>
    </submittedName>
</protein>
<dbReference type="SUPFAM" id="SSF53474">
    <property type="entry name" value="alpha/beta-Hydrolases"/>
    <property type="match status" value="1"/>
</dbReference>
<feature type="signal peptide" evidence="1">
    <location>
        <begin position="1"/>
        <end position="43"/>
    </location>
</feature>
<proteinExistence type="predicted"/>
<name>A0A3B9QVE5_9CORY</name>
<dbReference type="GO" id="GO:0016747">
    <property type="term" value="F:acyltransferase activity, transferring groups other than amino-acyl groups"/>
    <property type="evidence" value="ECO:0007669"/>
    <property type="project" value="TreeGrafter"/>
</dbReference>
<sequence length="364" mass="39014">MMTTSTGKHRSATGTMGRKVAALITAVATALGIAAVASPTASADDRAILGPNCAWSNDNYFIQNCWFDSPAMGQKIQVQIKRSNSDAAVYMLDGLRARDDWNAWTKLGKIGDVFVNDDINVVMPVGGASQFYADWVGPFRGNTTPKNPKWETFLTSELPNQLAAGFGISKTNNAIVGLSMGGTAALNLAGRHRDQFKQVTSLSGYLNTTWPGMYLALQYAMNEGSQGANIWDMWGSPVDPVRFQNDPLLNVMNLRGMPVYLASAAGIPNGGRDTENFFNDPIGGVAGIVLEQMAASQTVRYEAAARLAGANVTASYPLIGVHNWTLWKPELVKARPAILNSLRNIQSPLPQSGGSALGSLQLPF</sequence>
<accession>A0A3B9QVE5</accession>
<dbReference type="InterPro" id="IPR000801">
    <property type="entry name" value="Esterase-like"/>
</dbReference>
<dbReference type="PANTHER" id="PTHR48098">
    <property type="entry name" value="ENTEROCHELIN ESTERASE-RELATED"/>
    <property type="match status" value="1"/>
</dbReference>
<evidence type="ECO:0000313" key="3">
    <source>
        <dbReference type="Proteomes" id="UP000260925"/>
    </source>
</evidence>
<dbReference type="InterPro" id="IPR029058">
    <property type="entry name" value="AB_hydrolase_fold"/>
</dbReference>
<feature type="chain" id="PRO_5017699558" evidence="1">
    <location>
        <begin position="44"/>
        <end position="364"/>
    </location>
</feature>
<organism evidence="2 3">
    <name type="scientific">Corynebacterium variabile</name>
    <dbReference type="NCBI Taxonomy" id="1727"/>
    <lineage>
        <taxon>Bacteria</taxon>
        <taxon>Bacillati</taxon>
        <taxon>Actinomycetota</taxon>
        <taxon>Actinomycetes</taxon>
        <taxon>Mycobacteriales</taxon>
        <taxon>Corynebacteriaceae</taxon>
        <taxon>Corynebacterium</taxon>
    </lineage>
</organism>
<reference evidence="2 3" key="1">
    <citation type="journal article" date="2018" name="Nat. Biotechnol.">
        <title>A standardized bacterial taxonomy based on genome phylogeny substantially revises the tree of life.</title>
        <authorList>
            <person name="Parks D.H."/>
            <person name="Chuvochina M."/>
            <person name="Waite D.W."/>
            <person name="Rinke C."/>
            <person name="Skarshewski A."/>
            <person name="Chaumeil P.A."/>
            <person name="Hugenholtz P."/>
        </authorList>
    </citation>
    <scope>NUCLEOTIDE SEQUENCE [LARGE SCALE GENOMIC DNA]</scope>
    <source>
        <strain evidence="2">UBA9851</strain>
    </source>
</reference>
<comment type="caution">
    <text evidence="2">The sequence shown here is derived from an EMBL/GenBank/DDBJ whole genome shotgun (WGS) entry which is preliminary data.</text>
</comment>
<dbReference type="Pfam" id="PF00756">
    <property type="entry name" value="Esterase"/>
    <property type="match status" value="1"/>
</dbReference>
<evidence type="ECO:0000313" key="2">
    <source>
        <dbReference type="EMBL" id="HAF72932.1"/>
    </source>
</evidence>
<evidence type="ECO:0000256" key="1">
    <source>
        <dbReference type="SAM" id="SignalP"/>
    </source>
</evidence>
<dbReference type="EMBL" id="DMDD01000210">
    <property type="protein sequence ID" value="HAF72932.1"/>
    <property type="molecule type" value="Genomic_DNA"/>
</dbReference>
<keyword evidence="2" id="KW-0808">Transferase</keyword>
<gene>
    <name evidence="2" type="ORF">DCL06_08910</name>
</gene>
<dbReference type="Proteomes" id="UP000260925">
    <property type="component" value="Unassembled WGS sequence"/>
</dbReference>
<keyword evidence="1" id="KW-0732">Signal</keyword>